<evidence type="ECO:0000256" key="1">
    <source>
        <dbReference type="SAM" id="MobiDB-lite"/>
    </source>
</evidence>
<dbReference type="AlphaFoldDB" id="A0A0C2XID9"/>
<accession>A0A0C2XID9</accession>
<reference evidence="3" key="2">
    <citation type="submission" date="2015-01" db="EMBL/GenBank/DDBJ databases">
        <title>Evolutionary Origins and Diversification of the Mycorrhizal Mutualists.</title>
        <authorList>
            <consortium name="DOE Joint Genome Institute"/>
            <consortium name="Mycorrhizal Genomics Consortium"/>
            <person name="Kohler A."/>
            <person name="Kuo A."/>
            <person name="Nagy L.G."/>
            <person name="Floudas D."/>
            <person name="Copeland A."/>
            <person name="Barry K.W."/>
            <person name="Cichocki N."/>
            <person name="Veneault-Fourrey C."/>
            <person name="LaButti K."/>
            <person name="Lindquist E.A."/>
            <person name="Lipzen A."/>
            <person name="Lundell T."/>
            <person name="Morin E."/>
            <person name="Murat C."/>
            <person name="Riley R."/>
            <person name="Ohm R."/>
            <person name="Sun H."/>
            <person name="Tunlid A."/>
            <person name="Henrissat B."/>
            <person name="Grigoriev I.V."/>
            <person name="Hibbett D.S."/>
            <person name="Martin F."/>
        </authorList>
    </citation>
    <scope>NUCLEOTIDE SEQUENCE [LARGE SCALE GENOMIC DNA]</scope>
    <source>
        <strain evidence="3">MAFF 305830</strain>
    </source>
</reference>
<feature type="region of interest" description="Disordered" evidence="1">
    <location>
        <begin position="218"/>
        <end position="295"/>
    </location>
</feature>
<dbReference type="STRING" id="933852.A0A0C2XID9"/>
<name>A0A0C2XID9_SERVB</name>
<dbReference type="EMBL" id="KN824291">
    <property type="protein sequence ID" value="KIM28852.1"/>
    <property type="molecule type" value="Genomic_DNA"/>
</dbReference>
<protein>
    <submittedName>
        <fullName evidence="2">Uncharacterized protein</fullName>
    </submittedName>
</protein>
<proteinExistence type="predicted"/>
<sequence>MKPVLPLLLAALSRREMPQELSHDRYVRSVKEMLDLNNTISCADPTFGLLANNQAIAGMGTVTDPNCLQLTIADIALTNAKATRNTSGMVASLIYRALERNTAAVGVVSEKCTSYTPRNSELLAFQQHQDPASPGAEANNKAVVLELARQILGIGGDPTDALKSGTFQPGDPNSSDPTGNSCDTADCIFSNDALVNDASEAEIYDYVAKCAATVTSTIGPGESVPTGGSIPVNPSNSQTRTSNTPTNSDRFTTTSGSISLGTASVQPTQTTQTTTTRQQQQQTTTPTSTTTSTPAISTTTNYQTFSQAYLGVFAPAVTQDSNGMYHAGTDPNNVFNNLKAALGRSCDIQKNDCANTANSQKQPVGPCDTQNTQCKAETGGS</sequence>
<feature type="region of interest" description="Disordered" evidence="1">
    <location>
        <begin position="159"/>
        <end position="179"/>
    </location>
</feature>
<feature type="compositionally biased region" description="Polar residues" evidence="1">
    <location>
        <begin position="357"/>
        <end position="375"/>
    </location>
</feature>
<feature type="compositionally biased region" description="Polar residues" evidence="1">
    <location>
        <begin position="165"/>
        <end position="179"/>
    </location>
</feature>
<feature type="compositionally biased region" description="Low complexity" evidence="1">
    <location>
        <begin position="266"/>
        <end position="295"/>
    </location>
</feature>
<feature type="region of interest" description="Disordered" evidence="1">
    <location>
        <begin position="357"/>
        <end position="381"/>
    </location>
</feature>
<dbReference type="Proteomes" id="UP000054097">
    <property type="component" value="Unassembled WGS sequence"/>
</dbReference>
<dbReference type="HOGENOM" id="CLU_026014_0_0_1"/>
<organism evidence="2 3">
    <name type="scientific">Serendipita vermifera MAFF 305830</name>
    <dbReference type="NCBI Taxonomy" id="933852"/>
    <lineage>
        <taxon>Eukaryota</taxon>
        <taxon>Fungi</taxon>
        <taxon>Dikarya</taxon>
        <taxon>Basidiomycota</taxon>
        <taxon>Agaricomycotina</taxon>
        <taxon>Agaricomycetes</taxon>
        <taxon>Sebacinales</taxon>
        <taxon>Serendipitaceae</taxon>
        <taxon>Serendipita</taxon>
    </lineage>
</organism>
<reference evidence="2 3" key="1">
    <citation type="submission" date="2014-04" db="EMBL/GenBank/DDBJ databases">
        <authorList>
            <consortium name="DOE Joint Genome Institute"/>
            <person name="Kuo A."/>
            <person name="Zuccaro A."/>
            <person name="Kohler A."/>
            <person name="Nagy L.G."/>
            <person name="Floudas D."/>
            <person name="Copeland A."/>
            <person name="Barry K.W."/>
            <person name="Cichocki N."/>
            <person name="Veneault-Fourrey C."/>
            <person name="LaButti K."/>
            <person name="Lindquist E.A."/>
            <person name="Lipzen A."/>
            <person name="Lundell T."/>
            <person name="Morin E."/>
            <person name="Murat C."/>
            <person name="Sun H."/>
            <person name="Tunlid A."/>
            <person name="Henrissat B."/>
            <person name="Grigoriev I.V."/>
            <person name="Hibbett D.S."/>
            <person name="Martin F."/>
            <person name="Nordberg H.P."/>
            <person name="Cantor M.N."/>
            <person name="Hua S.X."/>
        </authorList>
    </citation>
    <scope>NUCLEOTIDE SEQUENCE [LARGE SCALE GENOMIC DNA]</scope>
    <source>
        <strain evidence="2 3">MAFF 305830</strain>
    </source>
</reference>
<gene>
    <name evidence="2" type="ORF">M408DRAFT_329285</name>
</gene>
<keyword evidence="3" id="KW-1185">Reference proteome</keyword>
<evidence type="ECO:0000313" key="2">
    <source>
        <dbReference type="EMBL" id="KIM28852.1"/>
    </source>
</evidence>
<dbReference type="OrthoDB" id="2153847at2759"/>
<evidence type="ECO:0000313" key="3">
    <source>
        <dbReference type="Proteomes" id="UP000054097"/>
    </source>
</evidence>
<feature type="compositionally biased region" description="Polar residues" evidence="1">
    <location>
        <begin position="232"/>
        <end position="265"/>
    </location>
</feature>